<accession>A0A836ABV4</accession>
<evidence type="ECO:0000313" key="1">
    <source>
        <dbReference type="EMBL" id="KAG5205614.1"/>
    </source>
</evidence>
<comment type="caution">
    <text evidence="1">The sequence shown here is derived from an EMBL/GenBank/DDBJ whole genome shotgun (WGS) entry which is preliminary data.</text>
</comment>
<evidence type="ECO:0000313" key="2">
    <source>
        <dbReference type="Proteomes" id="UP000664991"/>
    </source>
</evidence>
<proteinExistence type="predicted"/>
<protein>
    <submittedName>
        <fullName evidence="1">Uncharacterized protein</fullName>
    </submittedName>
</protein>
<gene>
    <name evidence="1" type="ORF">JEQ12_018864</name>
</gene>
<organism evidence="1 2">
    <name type="scientific">Ovis aries</name>
    <name type="common">Sheep</name>
    <dbReference type="NCBI Taxonomy" id="9940"/>
    <lineage>
        <taxon>Eukaryota</taxon>
        <taxon>Metazoa</taxon>
        <taxon>Chordata</taxon>
        <taxon>Craniata</taxon>
        <taxon>Vertebrata</taxon>
        <taxon>Euteleostomi</taxon>
        <taxon>Mammalia</taxon>
        <taxon>Eutheria</taxon>
        <taxon>Laurasiatheria</taxon>
        <taxon>Artiodactyla</taxon>
        <taxon>Ruminantia</taxon>
        <taxon>Pecora</taxon>
        <taxon>Bovidae</taxon>
        <taxon>Caprinae</taxon>
        <taxon>Ovis</taxon>
    </lineage>
</organism>
<dbReference type="EMBL" id="JAEMGP010000008">
    <property type="protein sequence ID" value="KAG5205614.1"/>
    <property type="molecule type" value="Genomic_DNA"/>
</dbReference>
<dbReference type="Proteomes" id="UP000664991">
    <property type="component" value="Unassembled WGS sequence"/>
</dbReference>
<reference evidence="1 2" key="1">
    <citation type="submission" date="2020-12" db="EMBL/GenBank/DDBJ databases">
        <title>De novo assembly of Tibetan sheep genome.</title>
        <authorList>
            <person name="Li X."/>
        </authorList>
    </citation>
    <scope>NUCLEOTIDE SEQUENCE [LARGE SCALE GENOMIC DNA]</scope>
    <source>
        <tissue evidence="1">Heart</tissue>
    </source>
</reference>
<name>A0A836ABV4_SHEEP</name>
<sequence length="86" mass="9755">MEREEPLSVETEFGERLRQQPVLQNVKQGTCVLLTQWLQEYLATSGPGRVKSASIKDPDSSKILVYRNGKGFGASHSHHLIFWTLE</sequence>
<dbReference type="AlphaFoldDB" id="A0A836ABV4"/>